<organism evidence="2 3">
    <name type="scientific">Trichocoleus desertorum GB2-A4</name>
    <dbReference type="NCBI Taxonomy" id="2933944"/>
    <lineage>
        <taxon>Bacteria</taxon>
        <taxon>Bacillati</taxon>
        <taxon>Cyanobacteriota</taxon>
        <taxon>Cyanophyceae</taxon>
        <taxon>Leptolyngbyales</taxon>
        <taxon>Trichocoleusaceae</taxon>
        <taxon>Trichocoleus</taxon>
    </lineage>
</organism>
<dbReference type="RefSeq" id="WP_190435428.1">
    <property type="nucleotide sequence ID" value="NZ_JAMPKM010000005.1"/>
</dbReference>
<comment type="caution">
    <text evidence="2">The sequence shown here is derived from an EMBL/GenBank/DDBJ whole genome shotgun (WGS) entry which is preliminary data.</text>
</comment>
<evidence type="ECO:0000313" key="2">
    <source>
        <dbReference type="EMBL" id="MEP0817453.1"/>
    </source>
</evidence>
<evidence type="ECO:0000256" key="1">
    <source>
        <dbReference type="SAM" id="Phobius"/>
    </source>
</evidence>
<feature type="transmembrane region" description="Helical" evidence="1">
    <location>
        <begin position="43"/>
        <end position="67"/>
    </location>
</feature>
<keyword evidence="3" id="KW-1185">Reference proteome</keyword>
<dbReference type="EMBL" id="JAMPKM010000005">
    <property type="protein sequence ID" value="MEP0817453.1"/>
    <property type="molecule type" value="Genomic_DNA"/>
</dbReference>
<feature type="transmembrane region" description="Helical" evidence="1">
    <location>
        <begin position="145"/>
        <end position="163"/>
    </location>
</feature>
<feature type="transmembrane region" description="Helical" evidence="1">
    <location>
        <begin position="111"/>
        <end position="133"/>
    </location>
</feature>
<accession>A0ABV0J6Q6</accession>
<protein>
    <submittedName>
        <fullName evidence="2">Actin-binding WH2 domain-containing protein</fullName>
    </submittedName>
</protein>
<keyword evidence="1" id="KW-0812">Transmembrane</keyword>
<evidence type="ECO:0000313" key="3">
    <source>
        <dbReference type="Proteomes" id="UP001464891"/>
    </source>
</evidence>
<feature type="transmembrane region" description="Helical" evidence="1">
    <location>
        <begin position="184"/>
        <end position="202"/>
    </location>
</feature>
<keyword evidence="1" id="KW-1133">Transmembrane helix</keyword>
<name>A0ABV0J6Q6_9CYAN</name>
<proteinExistence type="predicted"/>
<keyword evidence="1" id="KW-0472">Membrane</keyword>
<dbReference type="Proteomes" id="UP001464891">
    <property type="component" value="Unassembled WGS sequence"/>
</dbReference>
<gene>
    <name evidence="2" type="ORF">NC998_10135</name>
</gene>
<reference evidence="2 3" key="1">
    <citation type="submission" date="2022-04" db="EMBL/GenBank/DDBJ databases">
        <title>Positive selection, recombination, and allopatry shape intraspecific diversity of widespread and dominant cyanobacteria.</title>
        <authorList>
            <person name="Wei J."/>
            <person name="Shu W."/>
            <person name="Hu C."/>
        </authorList>
    </citation>
    <scope>NUCLEOTIDE SEQUENCE [LARGE SCALE GENOMIC DNA]</scope>
    <source>
        <strain evidence="2 3">GB2-A4</strain>
    </source>
</reference>
<sequence length="237" mass="26373">MGHARGQVGGHVGGYFGILMQLLRDRPGFMEEVNQGIKLEQKIIALLVASSILFTVYGAVIGSFTGGLQIVASAIKLPALYLITLVICLPTLYFFNILFGSNRSFAQHFALLLSSVSLISLLLCSFAPITLFFRLSVIDYEFFKLLNVVIFAVTGLIGVNAFYQAMRPTELESQTDTKTRQKILQLWLVLYGFVGSQMGWILRPFFGAPNKDFELFRNLEGNIYSHVLDAVKNILGF</sequence>
<feature type="transmembrane region" description="Helical" evidence="1">
    <location>
        <begin position="79"/>
        <end position="99"/>
    </location>
</feature>